<evidence type="ECO:0000313" key="2">
    <source>
        <dbReference type="Proteomes" id="UP001227192"/>
    </source>
</evidence>
<dbReference type="Proteomes" id="UP001227192">
    <property type="component" value="Unassembled WGS sequence"/>
</dbReference>
<reference evidence="1" key="1">
    <citation type="submission" date="2015-06" db="EMBL/GenBank/DDBJ databases">
        <authorList>
            <person name="Nguyen H."/>
        </authorList>
    </citation>
    <scope>NUCLEOTIDE SEQUENCE</scope>
    <source>
        <strain evidence="1">DAOM 180753</strain>
    </source>
</reference>
<evidence type="ECO:0000313" key="1">
    <source>
        <dbReference type="EMBL" id="KAJ9487794.1"/>
    </source>
</evidence>
<sequence length="123" mass="14272">MEQDEKVKIDIVHIRNIINATVSSANRIKSAFNALTRTFNNAKEELEPSDTDAPGATIKSIILRKMRRFERIHDVVETVERYRAGGYHPVHLEDIFHHRDRIVGKWAFVPRLIVARVQTPLYI</sequence>
<organism evidence="1 2">
    <name type="scientific">Penicillium thymicola</name>
    <dbReference type="NCBI Taxonomy" id="293382"/>
    <lineage>
        <taxon>Eukaryota</taxon>
        <taxon>Fungi</taxon>
        <taxon>Dikarya</taxon>
        <taxon>Ascomycota</taxon>
        <taxon>Pezizomycotina</taxon>
        <taxon>Eurotiomycetes</taxon>
        <taxon>Eurotiomycetidae</taxon>
        <taxon>Eurotiales</taxon>
        <taxon>Aspergillaceae</taxon>
        <taxon>Penicillium</taxon>
    </lineage>
</organism>
<name>A0AAI9TIJ4_PENTH</name>
<comment type="caution">
    <text evidence="1">The sequence shown here is derived from an EMBL/GenBank/DDBJ whole genome shotgun (WGS) entry which is preliminary data.</text>
</comment>
<accession>A0AAI9TIJ4</accession>
<dbReference type="AlphaFoldDB" id="A0AAI9TIJ4"/>
<gene>
    <name evidence="1" type="ORF">VN97_g5512</name>
</gene>
<proteinExistence type="predicted"/>
<reference evidence="1" key="2">
    <citation type="journal article" date="2016" name="Fungal Biol.">
        <title>Ochratoxin A production by Penicillium thymicola.</title>
        <authorList>
            <person name="Nguyen H.D.T."/>
            <person name="McMullin D.R."/>
            <person name="Ponomareva E."/>
            <person name="Riley R."/>
            <person name="Pomraning K.R."/>
            <person name="Baker S.E."/>
            <person name="Seifert K.A."/>
        </authorList>
    </citation>
    <scope>NUCLEOTIDE SEQUENCE</scope>
    <source>
        <strain evidence="1">DAOM 180753</strain>
    </source>
</reference>
<protein>
    <submittedName>
        <fullName evidence="1">Uncharacterized protein</fullName>
    </submittedName>
</protein>
<keyword evidence="2" id="KW-1185">Reference proteome</keyword>
<dbReference type="EMBL" id="LACB01000143">
    <property type="protein sequence ID" value="KAJ9487794.1"/>
    <property type="molecule type" value="Genomic_DNA"/>
</dbReference>